<organism evidence="1 2">
    <name type="scientific">Periplaneta americana</name>
    <name type="common">American cockroach</name>
    <name type="synonym">Blatta americana</name>
    <dbReference type="NCBI Taxonomy" id="6978"/>
    <lineage>
        <taxon>Eukaryota</taxon>
        <taxon>Metazoa</taxon>
        <taxon>Ecdysozoa</taxon>
        <taxon>Arthropoda</taxon>
        <taxon>Hexapoda</taxon>
        <taxon>Insecta</taxon>
        <taxon>Pterygota</taxon>
        <taxon>Neoptera</taxon>
        <taxon>Polyneoptera</taxon>
        <taxon>Dictyoptera</taxon>
        <taxon>Blattodea</taxon>
        <taxon>Blattoidea</taxon>
        <taxon>Blattidae</taxon>
        <taxon>Blattinae</taxon>
        <taxon>Periplaneta</taxon>
    </lineage>
</organism>
<evidence type="ECO:0000313" key="1">
    <source>
        <dbReference type="EMBL" id="KAJ4449089.1"/>
    </source>
</evidence>
<dbReference type="Proteomes" id="UP001148838">
    <property type="component" value="Unassembled WGS sequence"/>
</dbReference>
<keyword evidence="2" id="KW-1185">Reference proteome</keyword>
<protein>
    <submittedName>
        <fullName evidence="1">Uncharacterized protein</fullName>
    </submittedName>
</protein>
<proteinExistence type="predicted"/>
<gene>
    <name evidence="1" type="ORF">ANN_00484</name>
</gene>
<sequence length="216" mass="24682">MCTSVLLQFARLKKKDQVWLYGIHVTIEKVEPFISAHTSVNFQNVNRILKDSGHQLTGKAEKCKKFLQLYGSFLDPSKTQMKGPDPQILMKMFEAEYLTPQSPLSSRAKIVSKCLTDILPGFSLSTKEKPGNEDEASYHGNTGLCKEVDASLKFGFVTDSLKHHIDQRLNEYERQMTLIVEEKLKELERKQNDKLDLILNRLEDLKRSLNVRGPEG</sequence>
<name>A0ABQ8TU50_PERAM</name>
<comment type="caution">
    <text evidence="1">The sequence shown here is derived from an EMBL/GenBank/DDBJ whole genome shotgun (WGS) entry which is preliminary data.</text>
</comment>
<dbReference type="EMBL" id="JAJSOF020000003">
    <property type="protein sequence ID" value="KAJ4449089.1"/>
    <property type="molecule type" value="Genomic_DNA"/>
</dbReference>
<accession>A0ABQ8TU50</accession>
<reference evidence="1 2" key="1">
    <citation type="journal article" date="2022" name="Allergy">
        <title>Genome assembly and annotation of Periplaneta americana reveal a comprehensive cockroach allergen profile.</title>
        <authorList>
            <person name="Wang L."/>
            <person name="Xiong Q."/>
            <person name="Saelim N."/>
            <person name="Wang L."/>
            <person name="Nong W."/>
            <person name="Wan A.T."/>
            <person name="Shi M."/>
            <person name="Liu X."/>
            <person name="Cao Q."/>
            <person name="Hui J.H.L."/>
            <person name="Sookrung N."/>
            <person name="Leung T.F."/>
            <person name="Tungtrongchitr A."/>
            <person name="Tsui S.K.W."/>
        </authorList>
    </citation>
    <scope>NUCLEOTIDE SEQUENCE [LARGE SCALE GENOMIC DNA]</scope>
    <source>
        <strain evidence="1">PWHHKU_190912</strain>
    </source>
</reference>
<evidence type="ECO:0000313" key="2">
    <source>
        <dbReference type="Proteomes" id="UP001148838"/>
    </source>
</evidence>